<evidence type="ECO:0000259" key="5">
    <source>
        <dbReference type="PROSITE" id="PS50943"/>
    </source>
</evidence>
<dbReference type="PANTHER" id="PTHR30146:SF109">
    <property type="entry name" value="HTH-TYPE TRANSCRIPTIONAL REGULATOR GALS"/>
    <property type="match status" value="1"/>
</dbReference>
<dbReference type="PANTHER" id="PTHR30146">
    <property type="entry name" value="LACI-RELATED TRANSCRIPTIONAL REPRESSOR"/>
    <property type="match status" value="1"/>
</dbReference>
<dbReference type="RefSeq" id="WP_002593250.1">
    <property type="nucleotide sequence ID" value="NZ_KB850976.1"/>
</dbReference>
<dbReference type="HOGENOM" id="CLU_037628_6_2_9"/>
<dbReference type="AlphaFoldDB" id="A0A0E2HVY2"/>
<evidence type="ECO:0000313" key="6">
    <source>
        <dbReference type="EMBL" id="ENZ20361.1"/>
    </source>
</evidence>
<sequence>MSTKPTISQIADMSGVSIATVSRFINNTAAVKGSTAKKIMEAIHSLDYPLPESFIASNTKKDGKVILINIPSVSNPFYNDVIKGAQDAALRHDYYTLVNVQHLNSSTESTFFNLLNNINLCGAIILNAMDQGYFNSLYHTIPFVQCCEYTENQNLVSYTSIDDVAAAKTMMEYILSTGHTKIAFLCGPDRYKYARQRKAGYLQTLEAAHIPLNKDWIIQLPELDFDMALSSTHQLMSQKEHPTAVFAVSDVLAAAAIRGCRLAGLSVPADIIVTGFDNVNISQATSPPITTINQPKYQMGYMACELLIEKLNTPGAKPRQVLLNTELIIRESTQRQRT</sequence>
<dbReference type="PROSITE" id="PS50943">
    <property type="entry name" value="HTH_CROC1"/>
    <property type="match status" value="1"/>
</dbReference>
<evidence type="ECO:0000256" key="1">
    <source>
        <dbReference type="ARBA" id="ARBA00023015"/>
    </source>
</evidence>
<evidence type="ECO:0000259" key="4">
    <source>
        <dbReference type="PROSITE" id="PS50932"/>
    </source>
</evidence>
<gene>
    <name evidence="6" type="ORF">HMPREF1090_00296</name>
</gene>
<dbReference type="Pfam" id="PF00356">
    <property type="entry name" value="LacI"/>
    <property type="match status" value="1"/>
</dbReference>
<dbReference type="Pfam" id="PF13377">
    <property type="entry name" value="Peripla_BP_3"/>
    <property type="match status" value="1"/>
</dbReference>
<dbReference type="PATRIC" id="fig|999408.3.peg.320"/>
<organism evidence="6 7">
    <name type="scientific">[Clostridium] clostridioforme 90A8</name>
    <dbReference type="NCBI Taxonomy" id="999408"/>
    <lineage>
        <taxon>Bacteria</taxon>
        <taxon>Bacillati</taxon>
        <taxon>Bacillota</taxon>
        <taxon>Clostridia</taxon>
        <taxon>Lachnospirales</taxon>
        <taxon>Lachnospiraceae</taxon>
        <taxon>Enterocloster</taxon>
    </lineage>
</organism>
<protein>
    <submittedName>
        <fullName evidence="6">LacI family transcriptional regulator</fullName>
    </submittedName>
</protein>
<dbReference type="CDD" id="cd01392">
    <property type="entry name" value="HTH_LacI"/>
    <property type="match status" value="1"/>
</dbReference>
<dbReference type="InterPro" id="IPR010982">
    <property type="entry name" value="Lambda_DNA-bd_dom_sf"/>
</dbReference>
<keyword evidence="3" id="KW-0804">Transcription</keyword>
<dbReference type="InterPro" id="IPR046335">
    <property type="entry name" value="LacI/GalR-like_sensor"/>
</dbReference>
<dbReference type="Gene3D" id="3.40.50.2300">
    <property type="match status" value="2"/>
</dbReference>
<keyword evidence="2" id="KW-0238">DNA-binding</keyword>
<dbReference type="InterPro" id="IPR000843">
    <property type="entry name" value="HTH_LacI"/>
</dbReference>
<dbReference type="EMBL" id="AGYR01000001">
    <property type="protein sequence ID" value="ENZ20361.1"/>
    <property type="molecule type" value="Genomic_DNA"/>
</dbReference>
<keyword evidence="1" id="KW-0805">Transcription regulation</keyword>
<dbReference type="GeneID" id="57963716"/>
<name>A0A0E2HVY2_9FIRM</name>
<dbReference type="CDD" id="cd06284">
    <property type="entry name" value="PBP1_LacI-like"/>
    <property type="match status" value="1"/>
</dbReference>
<dbReference type="GO" id="GO:0000976">
    <property type="term" value="F:transcription cis-regulatory region binding"/>
    <property type="evidence" value="ECO:0007669"/>
    <property type="project" value="TreeGrafter"/>
</dbReference>
<dbReference type="PROSITE" id="PS50932">
    <property type="entry name" value="HTH_LACI_2"/>
    <property type="match status" value="1"/>
</dbReference>
<feature type="domain" description="HTH lacI-type" evidence="4">
    <location>
        <begin position="5"/>
        <end position="61"/>
    </location>
</feature>
<dbReference type="InterPro" id="IPR028082">
    <property type="entry name" value="Peripla_BP_I"/>
</dbReference>
<dbReference type="SUPFAM" id="SSF47413">
    <property type="entry name" value="lambda repressor-like DNA-binding domains"/>
    <property type="match status" value="1"/>
</dbReference>
<proteinExistence type="predicted"/>
<dbReference type="Gene3D" id="1.10.260.40">
    <property type="entry name" value="lambda repressor-like DNA-binding domains"/>
    <property type="match status" value="1"/>
</dbReference>
<dbReference type="SMART" id="SM00354">
    <property type="entry name" value="HTH_LACI"/>
    <property type="match status" value="1"/>
</dbReference>
<evidence type="ECO:0000313" key="7">
    <source>
        <dbReference type="Proteomes" id="UP000013085"/>
    </source>
</evidence>
<evidence type="ECO:0000256" key="2">
    <source>
        <dbReference type="ARBA" id="ARBA00023125"/>
    </source>
</evidence>
<feature type="domain" description="HTH cro/C1-type" evidence="5">
    <location>
        <begin position="6"/>
        <end position="50"/>
    </location>
</feature>
<reference evidence="6 7" key="1">
    <citation type="submission" date="2013-01" db="EMBL/GenBank/DDBJ databases">
        <title>The Genome Sequence of Clostridium clostridioforme 90A8.</title>
        <authorList>
            <consortium name="The Broad Institute Genome Sequencing Platform"/>
            <person name="Earl A."/>
            <person name="Ward D."/>
            <person name="Feldgarden M."/>
            <person name="Gevers D."/>
            <person name="Courvalin P."/>
            <person name="Lambert T."/>
            <person name="Walker B."/>
            <person name="Young S.K."/>
            <person name="Zeng Q."/>
            <person name="Gargeya S."/>
            <person name="Fitzgerald M."/>
            <person name="Haas B."/>
            <person name="Abouelleil A."/>
            <person name="Alvarado L."/>
            <person name="Arachchi H.M."/>
            <person name="Berlin A.M."/>
            <person name="Chapman S.B."/>
            <person name="Dewar J."/>
            <person name="Goldberg J."/>
            <person name="Griggs A."/>
            <person name="Gujja S."/>
            <person name="Hansen M."/>
            <person name="Howarth C."/>
            <person name="Imamovic A."/>
            <person name="Larimer J."/>
            <person name="McCowan C."/>
            <person name="Murphy C."/>
            <person name="Neiman D."/>
            <person name="Pearson M."/>
            <person name="Priest M."/>
            <person name="Roberts A."/>
            <person name="Saif S."/>
            <person name="Shea T."/>
            <person name="Sisk P."/>
            <person name="Sykes S."/>
            <person name="Wortman J."/>
            <person name="Nusbaum C."/>
            <person name="Birren B."/>
        </authorList>
    </citation>
    <scope>NUCLEOTIDE SEQUENCE [LARGE SCALE GENOMIC DNA]</scope>
    <source>
        <strain evidence="6 7">90A8</strain>
    </source>
</reference>
<dbReference type="Proteomes" id="UP000013085">
    <property type="component" value="Unassembled WGS sequence"/>
</dbReference>
<dbReference type="SUPFAM" id="SSF53822">
    <property type="entry name" value="Periplasmic binding protein-like I"/>
    <property type="match status" value="1"/>
</dbReference>
<dbReference type="GO" id="GO:0003700">
    <property type="term" value="F:DNA-binding transcription factor activity"/>
    <property type="evidence" value="ECO:0007669"/>
    <property type="project" value="TreeGrafter"/>
</dbReference>
<accession>A0A0E2HVY2</accession>
<comment type="caution">
    <text evidence="6">The sequence shown here is derived from an EMBL/GenBank/DDBJ whole genome shotgun (WGS) entry which is preliminary data.</text>
</comment>
<evidence type="ECO:0000256" key="3">
    <source>
        <dbReference type="ARBA" id="ARBA00023163"/>
    </source>
</evidence>
<dbReference type="InterPro" id="IPR001387">
    <property type="entry name" value="Cro/C1-type_HTH"/>
</dbReference>